<dbReference type="Pfam" id="PF13365">
    <property type="entry name" value="Trypsin_2"/>
    <property type="match status" value="1"/>
</dbReference>
<evidence type="ECO:0000256" key="4">
    <source>
        <dbReference type="ARBA" id="ARBA00013035"/>
    </source>
</evidence>
<keyword evidence="15" id="KW-1185">Reference proteome</keyword>
<evidence type="ECO:0000256" key="7">
    <source>
        <dbReference type="ARBA" id="ARBA00022764"/>
    </source>
</evidence>
<evidence type="ECO:0000256" key="11">
    <source>
        <dbReference type="SAM" id="MobiDB-lite"/>
    </source>
</evidence>
<evidence type="ECO:0000256" key="3">
    <source>
        <dbReference type="ARBA" id="ARBA00010541"/>
    </source>
</evidence>
<evidence type="ECO:0000313" key="15">
    <source>
        <dbReference type="Proteomes" id="UP000619260"/>
    </source>
</evidence>
<evidence type="ECO:0000313" key="14">
    <source>
        <dbReference type="EMBL" id="GIJ48533.1"/>
    </source>
</evidence>
<name>A0A8J3YRQ2_9ACTN</name>
<dbReference type="SUPFAM" id="SSF50156">
    <property type="entry name" value="PDZ domain-like"/>
    <property type="match status" value="1"/>
</dbReference>
<dbReference type="EC" id="3.4.21.107" evidence="4"/>
<evidence type="ECO:0000256" key="5">
    <source>
        <dbReference type="ARBA" id="ARBA00013958"/>
    </source>
</evidence>
<dbReference type="AlphaFoldDB" id="A0A8J3YRQ2"/>
<dbReference type="PRINTS" id="PR00834">
    <property type="entry name" value="PROTEASES2C"/>
</dbReference>
<dbReference type="GO" id="GO:0042597">
    <property type="term" value="C:periplasmic space"/>
    <property type="evidence" value="ECO:0007669"/>
    <property type="project" value="UniProtKB-SubCell"/>
</dbReference>
<proteinExistence type="inferred from homology"/>
<evidence type="ECO:0000256" key="2">
    <source>
        <dbReference type="ARBA" id="ARBA00004418"/>
    </source>
</evidence>
<evidence type="ECO:0000256" key="6">
    <source>
        <dbReference type="ARBA" id="ARBA00022670"/>
    </source>
</evidence>
<keyword evidence="7" id="KW-0574">Periplasm</keyword>
<dbReference type="PANTHER" id="PTHR22939:SF130">
    <property type="entry name" value="PERIPLASMIC SERINE ENDOPROTEASE DEGP-LIKE-RELATED"/>
    <property type="match status" value="1"/>
</dbReference>
<feature type="transmembrane region" description="Helical" evidence="12">
    <location>
        <begin position="62"/>
        <end position="87"/>
    </location>
</feature>
<dbReference type="RefSeq" id="WP_239153353.1">
    <property type="nucleotide sequence ID" value="NZ_BOPF01000021.1"/>
</dbReference>
<comment type="caution">
    <text evidence="14">The sequence shown here is derived from an EMBL/GenBank/DDBJ whole genome shotgun (WGS) entry which is preliminary data.</text>
</comment>
<feature type="region of interest" description="Disordered" evidence="11">
    <location>
        <begin position="1"/>
        <end position="25"/>
    </location>
</feature>
<dbReference type="InterPro" id="IPR036034">
    <property type="entry name" value="PDZ_sf"/>
</dbReference>
<dbReference type="PANTHER" id="PTHR22939">
    <property type="entry name" value="SERINE PROTEASE FAMILY S1C HTRA-RELATED"/>
    <property type="match status" value="1"/>
</dbReference>
<comment type="catalytic activity">
    <reaction evidence="1">
        <text>Acts on substrates that are at least partially unfolded. The cleavage site P1 residue is normally between a pair of hydrophobic residues, such as Val-|-Val.</text>
        <dbReference type="EC" id="3.4.21.107"/>
    </reaction>
</comment>
<dbReference type="Pfam" id="PF13180">
    <property type="entry name" value="PDZ_2"/>
    <property type="match status" value="1"/>
</dbReference>
<protein>
    <recommendedName>
        <fullName evidence="5">Probable periplasmic serine endoprotease DegP-like</fullName>
        <ecNumber evidence="4">3.4.21.107</ecNumber>
    </recommendedName>
    <alternativeName>
        <fullName evidence="10">Protease Do</fullName>
    </alternativeName>
</protein>
<dbReference type="SUPFAM" id="SSF50494">
    <property type="entry name" value="Trypsin-like serine proteases"/>
    <property type="match status" value="1"/>
</dbReference>
<dbReference type="InterPro" id="IPR001940">
    <property type="entry name" value="Peptidase_S1C"/>
</dbReference>
<keyword evidence="12" id="KW-1133">Transmembrane helix</keyword>
<keyword evidence="6" id="KW-0645">Protease</keyword>
<dbReference type="InterPro" id="IPR001478">
    <property type="entry name" value="PDZ"/>
</dbReference>
<accession>A0A8J3YRQ2</accession>
<dbReference type="Proteomes" id="UP000619260">
    <property type="component" value="Unassembled WGS sequence"/>
</dbReference>
<dbReference type="GO" id="GO:0006508">
    <property type="term" value="P:proteolysis"/>
    <property type="evidence" value="ECO:0007669"/>
    <property type="project" value="UniProtKB-KW"/>
</dbReference>
<dbReference type="Gene3D" id="2.30.42.10">
    <property type="match status" value="1"/>
</dbReference>
<comment type="similarity">
    <text evidence="3">Belongs to the peptidase S1C family.</text>
</comment>
<keyword evidence="12" id="KW-0472">Membrane</keyword>
<gene>
    <name evidence="14" type="ORF">Val02_54190</name>
</gene>
<reference evidence="14" key="1">
    <citation type="submission" date="2021-01" db="EMBL/GenBank/DDBJ databases">
        <title>Whole genome shotgun sequence of Virgisporangium aliadipatigenens NBRC 105644.</title>
        <authorList>
            <person name="Komaki H."/>
            <person name="Tamura T."/>
        </authorList>
    </citation>
    <scope>NUCLEOTIDE SEQUENCE</scope>
    <source>
        <strain evidence="14">NBRC 105644</strain>
    </source>
</reference>
<evidence type="ECO:0000256" key="8">
    <source>
        <dbReference type="ARBA" id="ARBA00022801"/>
    </source>
</evidence>
<sequence length="415" mass="42246">MTDGSPWRRGAGQSGEVWWSDGISDPWRNPQAATVVYAPVPAEPPESATPLERPPAEPRKGIGLVLMVSVITALLAGALGGTLGYVFAVRSGGGTLGGGSALGEGSANGGLGQRPPDSIAGVVKKVLPSVVTIRARVGSNGSLGSGFIVSNDGYVLTNDHVAGGPGSQLSVTFADGRTADAKLVGTEPESDVAVIKIEQSNLPAVEFADSDSVQVGDPVLAIGAPLALSNTVTYGIVSALDRPVVAGEASSPRYYAAIQTDAAVNQGNSGGPLFDLNGRVVGINSVIKSLASDEETAGNVGLAFAIPINQAKRQAQDIIERGKARRTVLGATTDPNYRSANGGVKINSVAAGGPAEQAGMRAGDVITRFNDDAVEDPGDLVALIRKYAPGSVVPVTYQRDGSEQKTSVTLAQDAN</sequence>
<dbReference type="EMBL" id="BOPF01000021">
    <property type="protein sequence ID" value="GIJ48533.1"/>
    <property type="molecule type" value="Genomic_DNA"/>
</dbReference>
<evidence type="ECO:0000256" key="1">
    <source>
        <dbReference type="ARBA" id="ARBA00001772"/>
    </source>
</evidence>
<dbReference type="PROSITE" id="PS50106">
    <property type="entry name" value="PDZ"/>
    <property type="match status" value="1"/>
</dbReference>
<evidence type="ECO:0000256" key="9">
    <source>
        <dbReference type="ARBA" id="ARBA00023016"/>
    </source>
</evidence>
<evidence type="ECO:0000256" key="12">
    <source>
        <dbReference type="SAM" id="Phobius"/>
    </source>
</evidence>
<dbReference type="GO" id="GO:0004252">
    <property type="term" value="F:serine-type endopeptidase activity"/>
    <property type="evidence" value="ECO:0007669"/>
    <property type="project" value="InterPro"/>
</dbReference>
<evidence type="ECO:0000256" key="10">
    <source>
        <dbReference type="ARBA" id="ARBA00032850"/>
    </source>
</evidence>
<keyword evidence="8" id="KW-0378">Hydrolase</keyword>
<dbReference type="SMART" id="SM00228">
    <property type="entry name" value="PDZ"/>
    <property type="match status" value="1"/>
</dbReference>
<keyword evidence="12" id="KW-0812">Transmembrane</keyword>
<organism evidence="14 15">
    <name type="scientific">Virgisporangium aliadipatigenens</name>
    <dbReference type="NCBI Taxonomy" id="741659"/>
    <lineage>
        <taxon>Bacteria</taxon>
        <taxon>Bacillati</taxon>
        <taxon>Actinomycetota</taxon>
        <taxon>Actinomycetes</taxon>
        <taxon>Micromonosporales</taxon>
        <taxon>Micromonosporaceae</taxon>
        <taxon>Virgisporangium</taxon>
    </lineage>
</organism>
<evidence type="ECO:0000259" key="13">
    <source>
        <dbReference type="PROSITE" id="PS50106"/>
    </source>
</evidence>
<keyword evidence="9" id="KW-0346">Stress response</keyword>
<dbReference type="InterPro" id="IPR009003">
    <property type="entry name" value="Peptidase_S1_PA"/>
</dbReference>
<comment type="subcellular location">
    <subcellularLocation>
        <location evidence="2">Periplasm</location>
    </subcellularLocation>
</comment>
<feature type="domain" description="PDZ" evidence="13">
    <location>
        <begin position="318"/>
        <end position="376"/>
    </location>
</feature>
<dbReference type="Gene3D" id="2.40.10.120">
    <property type="match status" value="1"/>
</dbReference>